<dbReference type="EMBL" id="KV417633">
    <property type="protein sequence ID" value="KZP13381.1"/>
    <property type="molecule type" value="Genomic_DNA"/>
</dbReference>
<keyword evidence="2" id="KW-1185">Reference proteome</keyword>
<name>A0A166C7W5_9AGAM</name>
<gene>
    <name evidence="1" type="ORF">FIBSPDRAFT_897422</name>
</gene>
<evidence type="ECO:0000313" key="1">
    <source>
        <dbReference type="EMBL" id="KZP13381.1"/>
    </source>
</evidence>
<reference evidence="1 2" key="1">
    <citation type="journal article" date="2016" name="Mol. Biol. Evol.">
        <title>Comparative Genomics of Early-Diverging Mushroom-Forming Fungi Provides Insights into the Origins of Lignocellulose Decay Capabilities.</title>
        <authorList>
            <person name="Nagy L.G."/>
            <person name="Riley R."/>
            <person name="Tritt A."/>
            <person name="Adam C."/>
            <person name="Daum C."/>
            <person name="Floudas D."/>
            <person name="Sun H."/>
            <person name="Yadav J.S."/>
            <person name="Pangilinan J."/>
            <person name="Larsson K.H."/>
            <person name="Matsuura K."/>
            <person name="Barry K."/>
            <person name="Labutti K."/>
            <person name="Kuo R."/>
            <person name="Ohm R.A."/>
            <person name="Bhattacharya S.S."/>
            <person name="Shirouzu T."/>
            <person name="Yoshinaga Y."/>
            <person name="Martin F.M."/>
            <person name="Grigoriev I.V."/>
            <person name="Hibbett D.S."/>
        </authorList>
    </citation>
    <scope>NUCLEOTIDE SEQUENCE [LARGE SCALE GENOMIC DNA]</scope>
    <source>
        <strain evidence="1 2">CBS 109695</strain>
    </source>
</reference>
<proteinExistence type="predicted"/>
<dbReference type="Proteomes" id="UP000076532">
    <property type="component" value="Unassembled WGS sequence"/>
</dbReference>
<evidence type="ECO:0000313" key="2">
    <source>
        <dbReference type="Proteomes" id="UP000076532"/>
    </source>
</evidence>
<organism evidence="1 2">
    <name type="scientific">Athelia psychrophila</name>
    <dbReference type="NCBI Taxonomy" id="1759441"/>
    <lineage>
        <taxon>Eukaryota</taxon>
        <taxon>Fungi</taxon>
        <taxon>Dikarya</taxon>
        <taxon>Basidiomycota</taxon>
        <taxon>Agaricomycotina</taxon>
        <taxon>Agaricomycetes</taxon>
        <taxon>Agaricomycetidae</taxon>
        <taxon>Atheliales</taxon>
        <taxon>Atheliaceae</taxon>
        <taxon>Athelia</taxon>
    </lineage>
</organism>
<sequence>MCPHPPALPSIHFVGQESQLWGNIGTKGIRSWAFVQPINEEGILLEGTIIGLSGVVDGDALFTVSIDLEGGLTTTFTKAEYRSSNLQACQPASTIATAGTLPAGILPFIVLPLDSQGIRGVHRTRVRVQPYFVRVKDGDDQLEGRSAWVRVVIQPSTGIVDSVFECYRLTASLRMEGGVDAKLSGQ</sequence>
<dbReference type="AlphaFoldDB" id="A0A166C7W5"/>
<protein>
    <submittedName>
        <fullName evidence="1">Uncharacterized protein</fullName>
    </submittedName>
</protein>
<accession>A0A166C7W5</accession>